<sequence>MYMLLLIILLLLLQIAKGMHYLGLLLAVQVLKDRARVHLLLRKLRQKVLVKLPKSMV</sequence>
<proteinExistence type="predicted"/>
<evidence type="ECO:0000313" key="2">
    <source>
        <dbReference type="Proteomes" id="UP000254293"/>
    </source>
</evidence>
<organism evidence="1 2">
    <name type="scientific">Kingella potus</name>
    <dbReference type="NCBI Taxonomy" id="265175"/>
    <lineage>
        <taxon>Bacteria</taxon>
        <taxon>Pseudomonadati</taxon>
        <taxon>Pseudomonadota</taxon>
        <taxon>Betaproteobacteria</taxon>
        <taxon>Neisseriales</taxon>
        <taxon>Neisseriaceae</taxon>
        <taxon>Kingella</taxon>
    </lineage>
</organism>
<dbReference type="EMBL" id="UGJJ01000002">
    <property type="protein sequence ID" value="STR02993.1"/>
    <property type="molecule type" value="Genomic_DNA"/>
</dbReference>
<protein>
    <submittedName>
        <fullName evidence="1">Uncharacterized protein</fullName>
    </submittedName>
</protein>
<accession>A0A377R3V3</accession>
<gene>
    <name evidence="1" type="ORF">NCTC13336_01881</name>
</gene>
<name>A0A377R3V3_9NEIS</name>
<evidence type="ECO:0000313" key="1">
    <source>
        <dbReference type="EMBL" id="STR02993.1"/>
    </source>
</evidence>
<keyword evidence="2" id="KW-1185">Reference proteome</keyword>
<reference evidence="1 2" key="1">
    <citation type="submission" date="2018-06" db="EMBL/GenBank/DDBJ databases">
        <authorList>
            <consortium name="Pathogen Informatics"/>
            <person name="Doyle S."/>
        </authorList>
    </citation>
    <scope>NUCLEOTIDE SEQUENCE [LARGE SCALE GENOMIC DNA]</scope>
    <source>
        <strain evidence="1 2">NCTC13336</strain>
    </source>
</reference>
<dbReference type="Proteomes" id="UP000254293">
    <property type="component" value="Unassembled WGS sequence"/>
</dbReference>
<dbReference type="AlphaFoldDB" id="A0A377R3V3"/>